<dbReference type="EMBL" id="AP003274">
    <property type="protein sequence ID" value="BAD87347.1"/>
    <property type="molecule type" value="Genomic_DNA"/>
</dbReference>
<organism evidence="1">
    <name type="scientific">Oryza sativa subsp. japonica</name>
    <name type="common">Rice</name>
    <dbReference type="NCBI Taxonomy" id="39947"/>
    <lineage>
        <taxon>Eukaryota</taxon>
        <taxon>Viridiplantae</taxon>
        <taxon>Streptophyta</taxon>
        <taxon>Embryophyta</taxon>
        <taxon>Tracheophyta</taxon>
        <taxon>Spermatophyta</taxon>
        <taxon>Magnoliopsida</taxon>
        <taxon>Liliopsida</taxon>
        <taxon>Poales</taxon>
        <taxon>Poaceae</taxon>
        <taxon>BOP clade</taxon>
        <taxon>Oryzoideae</taxon>
        <taxon>Oryzeae</taxon>
        <taxon>Oryzinae</taxon>
        <taxon>Oryza</taxon>
        <taxon>Oryza sativa</taxon>
    </lineage>
</organism>
<sequence length="78" mass="8079">MTPFNCPAAHASSSPYHLLLLPCSSYSLLSRLRRHFASSSSSSSSRSSSPGGTLFLLRALGSRSGGVRCFASVAGCLA</sequence>
<proteinExistence type="predicted"/>
<reference evidence="1" key="1">
    <citation type="journal article" date="2002" name="Nature">
        <title>The genome sequence and structure of rice chromosome 1.</title>
        <authorList>
            <person name="Sasaki T."/>
            <person name="Matsumoto T."/>
            <person name="Yamamoto K."/>
            <person name="Sakata K."/>
            <person name="Baba T."/>
            <person name="Katayose Y."/>
            <person name="Wu J."/>
            <person name="Niimura Y."/>
            <person name="Cheng Z."/>
            <person name="Nagamura Y."/>
            <person name="Antonio B.A."/>
            <person name="Kanamori H."/>
            <person name="Hosokawa S."/>
            <person name="Masukawa M."/>
            <person name="Arikawa K."/>
            <person name="Chiden Y."/>
            <person name="Hayashi M."/>
            <person name="Okamoto M."/>
            <person name="Ando T."/>
            <person name="Aoki H."/>
            <person name="Arita K."/>
            <person name="Hamada M."/>
            <person name="Harada C."/>
            <person name="Hijishita S."/>
            <person name="Honda M."/>
            <person name="Ichikawa Y."/>
            <person name="Idonuma A."/>
            <person name="Iijima M."/>
            <person name="Ikeda M."/>
            <person name="Ikeno M."/>
            <person name="Itoh S."/>
            <person name="Itoh T."/>
            <person name="Itoh Y."/>
            <person name="Itoh Y."/>
            <person name="Iwabuchi A."/>
            <person name="Kamiya K."/>
            <person name="Karasawa W."/>
            <person name="Katagiri S."/>
            <person name="Kikuta A."/>
            <person name="Kobayashi N."/>
            <person name="Kono I."/>
            <person name="Machita K."/>
            <person name="Maehara T."/>
            <person name="Mizuno H."/>
            <person name="Mizubayashi T."/>
            <person name="Mukai Y."/>
            <person name="Nagasaki H."/>
            <person name="Nakashima M."/>
            <person name="Nakama Y."/>
            <person name="Nakamichi Y."/>
            <person name="Nakamura M."/>
            <person name="Namiki N."/>
            <person name="Negishi M."/>
            <person name="Ohta I."/>
            <person name="Ono N."/>
            <person name="Saji S."/>
            <person name="Sakai K."/>
            <person name="Shibata M."/>
            <person name="Shimokawa T."/>
            <person name="Shomura A."/>
            <person name="Song J."/>
            <person name="Takazaki Y."/>
            <person name="Terasawa K."/>
            <person name="Tsuji K."/>
            <person name="Waki K."/>
            <person name="Yamagata H."/>
            <person name="Yamane H."/>
            <person name="Yoshiki S."/>
            <person name="Yoshihara R."/>
            <person name="Yukawa K."/>
            <person name="Zhong H."/>
            <person name="Iwama H."/>
            <person name="Endo T."/>
            <person name="Ito H."/>
            <person name="Hahn J.H."/>
            <person name="Kim H.I."/>
            <person name="Eun M.Y."/>
            <person name="Yano M."/>
            <person name="Jiang J."/>
            <person name="Gojobori T."/>
        </authorList>
    </citation>
    <scope>NUCLEOTIDE SEQUENCE [LARGE SCALE GENOMIC DNA]</scope>
</reference>
<dbReference type="Proteomes" id="UP000817658">
    <property type="component" value="Chromosome 1"/>
</dbReference>
<accession>Q5JMF8</accession>
<evidence type="ECO:0000313" key="1">
    <source>
        <dbReference type="EMBL" id="BAD87347.1"/>
    </source>
</evidence>
<protein>
    <submittedName>
        <fullName evidence="1">Uncharacterized protein</fullName>
    </submittedName>
</protein>
<name>Q5JMF8_ORYSJ</name>
<dbReference type="AlphaFoldDB" id="Q5JMF8"/>
<gene>
    <name evidence="1" type="primary">P0512C01.17</name>
</gene>